<feature type="compositionally biased region" description="Polar residues" evidence="1">
    <location>
        <begin position="69"/>
        <end position="101"/>
    </location>
</feature>
<evidence type="ECO:0000313" key="3">
    <source>
        <dbReference type="EMBL" id="KAK5140582.1"/>
    </source>
</evidence>
<feature type="region of interest" description="Disordered" evidence="1">
    <location>
        <begin position="66"/>
        <end position="158"/>
    </location>
</feature>
<dbReference type="PROSITE" id="PS50090">
    <property type="entry name" value="MYB_LIKE"/>
    <property type="match status" value="1"/>
</dbReference>
<dbReference type="InterPro" id="IPR009057">
    <property type="entry name" value="Homeodomain-like_sf"/>
</dbReference>
<keyword evidence="4" id="KW-1185">Reference proteome</keyword>
<feature type="domain" description="Myb-like" evidence="2">
    <location>
        <begin position="201"/>
        <end position="253"/>
    </location>
</feature>
<feature type="region of interest" description="Disordered" evidence="1">
    <location>
        <begin position="1"/>
        <end position="37"/>
    </location>
</feature>
<evidence type="ECO:0000259" key="2">
    <source>
        <dbReference type="PROSITE" id="PS50090"/>
    </source>
</evidence>
<sequence>MSTVSSSHYGTPHETPELLRYQPAASAVRKRSHQSDYSYDYQALQQLQAQASSSAQIPVELTPHGHHAQLQSGASSYYVPSQRASPQHTYPHQSFQSMQPQTHHHHRLPNQPPPTKLQRLGDPSSSSSAAAPDDHGPPSMVGHAGMPTPAPKPKGPKLKFTAEDDALLVELKETKNLTWKQIADFFPGRTSGTLQVRYCTKLKAKSGGWSDDLVQKLRDAMEEYENDRWRAISGKIGNGFSAAACREKAEDLALLSSVPEEGAGTTTTVPEDVPLTARGGARQHGTRAAVAAASASALTSASASALLPSLRTTGLSQHERGETTYGLPLGKASEGA</sequence>
<dbReference type="Pfam" id="PF13921">
    <property type="entry name" value="Myb_DNA-bind_6"/>
    <property type="match status" value="1"/>
</dbReference>
<accession>A0ABR0KYH3</accession>
<feature type="compositionally biased region" description="Low complexity" evidence="1">
    <location>
        <begin position="121"/>
        <end position="131"/>
    </location>
</feature>
<dbReference type="SMART" id="SM00717">
    <property type="entry name" value="SANT"/>
    <property type="match status" value="2"/>
</dbReference>
<dbReference type="EMBL" id="JAVRRR010000763">
    <property type="protein sequence ID" value="KAK5140582.1"/>
    <property type="molecule type" value="Genomic_DNA"/>
</dbReference>
<dbReference type="SUPFAM" id="SSF46689">
    <property type="entry name" value="Homeodomain-like"/>
    <property type="match status" value="1"/>
</dbReference>
<dbReference type="Proteomes" id="UP001308179">
    <property type="component" value="Unassembled WGS sequence"/>
</dbReference>
<evidence type="ECO:0000256" key="1">
    <source>
        <dbReference type="SAM" id="MobiDB-lite"/>
    </source>
</evidence>
<dbReference type="Gene3D" id="1.10.10.60">
    <property type="entry name" value="Homeodomain-like"/>
    <property type="match status" value="1"/>
</dbReference>
<dbReference type="InterPro" id="IPR001005">
    <property type="entry name" value="SANT/Myb"/>
</dbReference>
<feature type="region of interest" description="Disordered" evidence="1">
    <location>
        <begin position="311"/>
        <end position="336"/>
    </location>
</feature>
<evidence type="ECO:0000313" key="4">
    <source>
        <dbReference type="Proteomes" id="UP001308179"/>
    </source>
</evidence>
<proteinExistence type="predicted"/>
<name>A0ABR0KYH3_9PEZI</name>
<reference evidence="3 4" key="1">
    <citation type="submission" date="2023-08" db="EMBL/GenBank/DDBJ databases">
        <title>Black Yeasts Isolated from many extreme environments.</title>
        <authorList>
            <person name="Coleine C."/>
            <person name="Stajich J.E."/>
            <person name="Selbmann L."/>
        </authorList>
    </citation>
    <scope>NUCLEOTIDE SEQUENCE [LARGE SCALE GENOMIC DNA]</scope>
    <source>
        <strain evidence="3 4">CCFEE 5386</strain>
    </source>
</reference>
<protein>
    <recommendedName>
        <fullName evidence="2">Myb-like domain-containing protein</fullName>
    </recommendedName>
</protein>
<gene>
    <name evidence="3" type="ORF">LTR32_006659</name>
</gene>
<comment type="caution">
    <text evidence="3">The sequence shown here is derived from an EMBL/GenBank/DDBJ whole genome shotgun (WGS) entry which is preliminary data.</text>
</comment>
<dbReference type="CDD" id="cd00167">
    <property type="entry name" value="SANT"/>
    <property type="match status" value="2"/>
</dbReference>
<organism evidence="3 4">
    <name type="scientific">Rachicladosporium monterosium</name>
    <dbReference type="NCBI Taxonomy" id="1507873"/>
    <lineage>
        <taxon>Eukaryota</taxon>
        <taxon>Fungi</taxon>
        <taxon>Dikarya</taxon>
        <taxon>Ascomycota</taxon>
        <taxon>Pezizomycotina</taxon>
        <taxon>Dothideomycetes</taxon>
        <taxon>Dothideomycetidae</taxon>
        <taxon>Cladosporiales</taxon>
        <taxon>Cladosporiaceae</taxon>
        <taxon>Rachicladosporium</taxon>
    </lineage>
</organism>